<evidence type="ECO:0000256" key="1">
    <source>
        <dbReference type="ARBA" id="ARBA00004167"/>
    </source>
</evidence>
<evidence type="ECO:0000259" key="8">
    <source>
        <dbReference type="PROSITE" id="PS51212"/>
    </source>
</evidence>
<keyword evidence="4" id="KW-1133">Transmembrane helix</keyword>
<evidence type="ECO:0000256" key="6">
    <source>
        <dbReference type="ARBA" id="ARBA00023180"/>
    </source>
</evidence>
<evidence type="ECO:0000256" key="4">
    <source>
        <dbReference type="ARBA" id="ARBA00022989"/>
    </source>
</evidence>
<dbReference type="EMBL" id="MU150230">
    <property type="protein sequence ID" value="KAF9469421.1"/>
    <property type="molecule type" value="Genomic_DNA"/>
</dbReference>
<feature type="domain" description="WSC" evidence="8">
    <location>
        <begin position="29"/>
        <end position="120"/>
    </location>
</feature>
<feature type="chain" id="PRO_5040486374" evidence="7">
    <location>
        <begin position="22"/>
        <end position="339"/>
    </location>
</feature>
<evidence type="ECO:0000256" key="2">
    <source>
        <dbReference type="ARBA" id="ARBA00022692"/>
    </source>
</evidence>
<sequence length="339" mass="35478">MAIYQVLVVAALYISTAATQATVVPSYGTWIDPQCYANTPAPMIVSFGFQDSTMTIEKCLNAATTSGYKYAGVANGDHCFGGNIIRVPSPLALSACDKPCISNSAQICGGTDRIIIYRNGPVIVPAPYTSISGYNWMGCSVDSTTGQSLRHAVHAAASIGTLDCIQACSSLNYKLAGIKNGYQCFCGNALLNNAAMLTQFGGSCNSGCEGNPYEECGGAHALTVYRHGLDPITTGPGQTVQSYNGWTLSDCYTDSVSSRSLPSLVSFPAGDMTVEKCLDACHTRGFHLAGVEYGQECFCGNAIQSPGTVTATGCDAMQCVGNANQFCGGPARLLVYQHA</sequence>
<feature type="signal peptide" evidence="7">
    <location>
        <begin position="1"/>
        <end position="21"/>
    </location>
</feature>
<evidence type="ECO:0000256" key="7">
    <source>
        <dbReference type="SAM" id="SignalP"/>
    </source>
</evidence>
<feature type="domain" description="WSC" evidence="8">
    <location>
        <begin position="245"/>
        <end position="339"/>
    </location>
</feature>
<feature type="domain" description="WSC" evidence="8">
    <location>
        <begin position="133"/>
        <end position="228"/>
    </location>
</feature>
<reference evidence="9" key="1">
    <citation type="submission" date="2020-11" db="EMBL/GenBank/DDBJ databases">
        <authorList>
            <consortium name="DOE Joint Genome Institute"/>
            <person name="Ahrendt S."/>
            <person name="Riley R."/>
            <person name="Andreopoulos W."/>
            <person name="Labutti K."/>
            <person name="Pangilinan J."/>
            <person name="Ruiz-Duenas F.J."/>
            <person name="Barrasa J.M."/>
            <person name="Sanchez-Garcia M."/>
            <person name="Camarero S."/>
            <person name="Miyauchi S."/>
            <person name="Serrano A."/>
            <person name="Linde D."/>
            <person name="Babiker R."/>
            <person name="Drula E."/>
            <person name="Ayuso-Fernandez I."/>
            <person name="Pacheco R."/>
            <person name="Padilla G."/>
            <person name="Ferreira P."/>
            <person name="Barriuso J."/>
            <person name="Kellner H."/>
            <person name="Castanera R."/>
            <person name="Alfaro M."/>
            <person name="Ramirez L."/>
            <person name="Pisabarro A.G."/>
            <person name="Kuo A."/>
            <person name="Tritt A."/>
            <person name="Lipzen A."/>
            <person name="He G."/>
            <person name="Yan M."/>
            <person name="Ng V."/>
            <person name="Cullen D."/>
            <person name="Martin F."/>
            <person name="Rosso M.-N."/>
            <person name="Henrissat B."/>
            <person name="Hibbett D."/>
            <person name="Martinez A.T."/>
            <person name="Grigoriev I.V."/>
        </authorList>
    </citation>
    <scope>NUCLEOTIDE SEQUENCE</scope>
    <source>
        <strain evidence="9">CBS 247.69</strain>
    </source>
</reference>
<evidence type="ECO:0000313" key="9">
    <source>
        <dbReference type="EMBL" id="KAF9469421.1"/>
    </source>
</evidence>
<dbReference type="InterPro" id="IPR002889">
    <property type="entry name" value="WSC_carb-bd"/>
</dbReference>
<name>A0A9P5YIR4_9AGAR</name>
<dbReference type="PROSITE" id="PS51212">
    <property type="entry name" value="WSC"/>
    <property type="match status" value="3"/>
</dbReference>
<keyword evidence="6" id="KW-0325">Glycoprotein</keyword>
<keyword evidence="2" id="KW-0812">Transmembrane</keyword>
<evidence type="ECO:0000256" key="3">
    <source>
        <dbReference type="ARBA" id="ARBA00022729"/>
    </source>
</evidence>
<dbReference type="Proteomes" id="UP000807353">
    <property type="component" value="Unassembled WGS sequence"/>
</dbReference>
<dbReference type="PANTHER" id="PTHR24269">
    <property type="entry name" value="KREMEN PROTEIN"/>
    <property type="match status" value="1"/>
</dbReference>
<dbReference type="PANTHER" id="PTHR24269:SF16">
    <property type="entry name" value="PROTEIN SLG1"/>
    <property type="match status" value="1"/>
</dbReference>
<protein>
    <submittedName>
        <fullName evidence="9">WSC-domain-containing protein</fullName>
    </submittedName>
</protein>
<accession>A0A9P5YIR4</accession>
<keyword evidence="3 7" id="KW-0732">Signal</keyword>
<proteinExistence type="predicted"/>
<dbReference type="InterPro" id="IPR051836">
    <property type="entry name" value="Kremen_rcpt"/>
</dbReference>
<dbReference type="SMART" id="SM00321">
    <property type="entry name" value="WSC"/>
    <property type="match status" value="3"/>
</dbReference>
<comment type="caution">
    <text evidence="9">The sequence shown here is derived from an EMBL/GenBank/DDBJ whole genome shotgun (WGS) entry which is preliminary data.</text>
</comment>
<keyword evidence="5" id="KW-0472">Membrane</keyword>
<dbReference type="OrthoDB" id="5985073at2759"/>
<evidence type="ECO:0000313" key="10">
    <source>
        <dbReference type="Proteomes" id="UP000807353"/>
    </source>
</evidence>
<comment type="subcellular location">
    <subcellularLocation>
        <location evidence="1">Membrane</location>
        <topology evidence="1">Single-pass membrane protein</topology>
    </subcellularLocation>
</comment>
<dbReference type="AlphaFoldDB" id="A0A9P5YIR4"/>
<dbReference type="Pfam" id="PF01822">
    <property type="entry name" value="WSC"/>
    <property type="match status" value="3"/>
</dbReference>
<organism evidence="9 10">
    <name type="scientific">Collybia nuda</name>
    <dbReference type="NCBI Taxonomy" id="64659"/>
    <lineage>
        <taxon>Eukaryota</taxon>
        <taxon>Fungi</taxon>
        <taxon>Dikarya</taxon>
        <taxon>Basidiomycota</taxon>
        <taxon>Agaricomycotina</taxon>
        <taxon>Agaricomycetes</taxon>
        <taxon>Agaricomycetidae</taxon>
        <taxon>Agaricales</taxon>
        <taxon>Tricholomatineae</taxon>
        <taxon>Clitocybaceae</taxon>
        <taxon>Collybia</taxon>
    </lineage>
</organism>
<gene>
    <name evidence="9" type="ORF">BDZ94DRAFT_1303892</name>
</gene>
<keyword evidence="10" id="KW-1185">Reference proteome</keyword>
<evidence type="ECO:0000256" key="5">
    <source>
        <dbReference type="ARBA" id="ARBA00023136"/>
    </source>
</evidence>
<dbReference type="GO" id="GO:0005886">
    <property type="term" value="C:plasma membrane"/>
    <property type="evidence" value="ECO:0007669"/>
    <property type="project" value="TreeGrafter"/>
</dbReference>